<dbReference type="InterPro" id="IPR036514">
    <property type="entry name" value="SGNH_hydro_sf"/>
</dbReference>
<dbReference type="AlphaFoldDB" id="A0A382M5U5"/>
<organism evidence="1">
    <name type="scientific">marine metagenome</name>
    <dbReference type="NCBI Taxonomy" id="408172"/>
    <lineage>
        <taxon>unclassified sequences</taxon>
        <taxon>metagenomes</taxon>
        <taxon>ecological metagenomes</taxon>
    </lineage>
</organism>
<gene>
    <name evidence="1" type="ORF">METZ01_LOCUS295445</name>
</gene>
<proteinExistence type="predicted"/>
<feature type="non-terminal residue" evidence="1">
    <location>
        <position position="1"/>
    </location>
</feature>
<accession>A0A382M5U5</accession>
<dbReference type="Gene3D" id="3.40.50.1110">
    <property type="entry name" value="SGNH hydrolase"/>
    <property type="match status" value="1"/>
</dbReference>
<dbReference type="EMBL" id="UINC01090549">
    <property type="protein sequence ID" value="SVC42591.1"/>
    <property type="molecule type" value="Genomic_DNA"/>
</dbReference>
<evidence type="ECO:0000313" key="1">
    <source>
        <dbReference type="EMBL" id="SVC42591.1"/>
    </source>
</evidence>
<name>A0A382M5U5_9ZZZZ</name>
<sequence>PDLIIIYDGWNDLRFNVSPNELKENWNAICEIGKKNNFDVIISLQPIAGFGDKTLTKQELEYVKAGESYSKKPLIESLSVYQHYAKNLSEIKTCTKTIDLSNVFDNETGTIYSDQGHVYDKGNAIVAKALYDTILPIILKNKEFNIFENEKGFENIPSLNYEGREVIAYVELIPSNLLNDEKLKISMYDITNNEYIQNVTYFISISTNNENLLNEYFFADDGILIMNFQPNDDPIIKIKGERQYAENAYVMLGSKYIPDLSGVYLTSTTPLLLSGPIFSSDGIYTFNIELRTMDDPNNWIYPSSGFHYEFNFKKDG</sequence>
<dbReference type="SUPFAM" id="SSF52266">
    <property type="entry name" value="SGNH hydrolase"/>
    <property type="match status" value="1"/>
</dbReference>
<reference evidence="1" key="1">
    <citation type="submission" date="2018-05" db="EMBL/GenBank/DDBJ databases">
        <authorList>
            <person name="Lanie J.A."/>
            <person name="Ng W.-L."/>
            <person name="Kazmierczak K.M."/>
            <person name="Andrzejewski T.M."/>
            <person name="Davidsen T.M."/>
            <person name="Wayne K.J."/>
            <person name="Tettelin H."/>
            <person name="Glass J.I."/>
            <person name="Rusch D."/>
            <person name="Podicherti R."/>
            <person name="Tsui H.-C.T."/>
            <person name="Winkler M.E."/>
        </authorList>
    </citation>
    <scope>NUCLEOTIDE SEQUENCE</scope>
</reference>
<protein>
    <submittedName>
        <fullName evidence="1">Uncharacterized protein</fullName>
    </submittedName>
</protein>